<feature type="non-terminal residue" evidence="7">
    <location>
        <position position="1"/>
    </location>
</feature>
<dbReference type="SFLD" id="SFLDS00019">
    <property type="entry name" value="Glutathione_Transferase_(cytos"/>
    <property type="match status" value="1"/>
</dbReference>
<dbReference type="Proteomes" id="UP001432322">
    <property type="component" value="Unassembled WGS sequence"/>
</dbReference>
<dbReference type="InterPro" id="IPR040079">
    <property type="entry name" value="Glutathione_S-Trfase"/>
</dbReference>
<evidence type="ECO:0000256" key="3">
    <source>
        <dbReference type="ARBA" id="ARBA00022679"/>
    </source>
</evidence>
<sequence length="214" mass="24624">RLLLAISMPSDLKLYYFGIRGLAEPIRMMLVDNGIPFEDITFQKGDEWQKIKPTFAFGQVPCLKEGRLEIPQSGAIIRHLARKYKLDGETEEEKVFVDFFAEGLRDIHMEYVNMIYGAYETKDQFLATVYPVEWAKIEKLLKKHENGEKFVIGDKLSYADYMLFEELDIALILSSSSLDAFPVLKAFHARFAQRDNLKAHLATRNIPVNNNGLQ</sequence>
<accession>A0AAV5VC66</accession>
<dbReference type="PRINTS" id="PR01268">
    <property type="entry name" value="GSTRNSFRASEP"/>
</dbReference>
<comment type="catalytic activity">
    <reaction evidence="4">
        <text>RX + glutathione = an S-substituted glutathione + a halide anion + H(+)</text>
        <dbReference type="Rhea" id="RHEA:16437"/>
        <dbReference type="ChEBI" id="CHEBI:15378"/>
        <dbReference type="ChEBI" id="CHEBI:16042"/>
        <dbReference type="ChEBI" id="CHEBI:17792"/>
        <dbReference type="ChEBI" id="CHEBI:57925"/>
        <dbReference type="ChEBI" id="CHEBI:90779"/>
        <dbReference type="EC" id="2.5.1.18"/>
    </reaction>
</comment>
<dbReference type="SUPFAM" id="SSF47616">
    <property type="entry name" value="GST C-terminal domain-like"/>
    <property type="match status" value="1"/>
</dbReference>
<dbReference type="GO" id="GO:0006749">
    <property type="term" value="P:glutathione metabolic process"/>
    <property type="evidence" value="ECO:0007669"/>
    <property type="project" value="UniProtKB-UniRule"/>
</dbReference>
<organism evidence="7 8">
    <name type="scientific">Pristionchus fissidentatus</name>
    <dbReference type="NCBI Taxonomy" id="1538716"/>
    <lineage>
        <taxon>Eukaryota</taxon>
        <taxon>Metazoa</taxon>
        <taxon>Ecdysozoa</taxon>
        <taxon>Nematoda</taxon>
        <taxon>Chromadorea</taxon>
        <taxon>Rhabditida</taxon>
        <taxon>Rhabditina</taxon>
        <taxon>Diplogasteromorpha</taxon>
        <taxon>Diplogasteroidea</taxon>
        <taxon>Neodiplogasteridae</taxon>
        <taxon>Pristionchus</taxon>
    </lineage>
</organism>
<dbReference type="EMBL" id="BTSY01000002">
    <property type="protein sequence ID" value="GMT16135.1"/>
    <property type="molecule type" value="Genomic_DNA"/>
</dbReference>
<dbReference type="Gene3D" id="3.40.30.10">
    <property type="entry name" value="Glutaredoxin"/>
    <property type="match status" value="1"/>
</dbReference>
<dbReference type="FunFam" id="1.20.1050.10:FF:000020">
    <property type="entry name" value="Glutathione S-transferase P 1"/>
    <property type="match status" value="1"/>
</dbReference>
<dbReference type="GO" id="GO:0005829">
    <property type="term" value="C:cytosol"/>
    <property type="evidence" value="ECO:0007669"/>
    <property type="project" value="TreeGrafter"/>
</dbReference>
<dbReference type="InterPro" id="IPR036249">
    <property type="entry name" value="Thioredoxin-like_sf"/>
</dbReference>
<dbReference type="InterPro" id="IPR050213">
    <property type="entry name" value="GST_superfamily"/>
</dbReference>
<dbReference type="Pfam" id="PF02798">
    <property type="entry name" value="GST_N"/>
    <property type="match status" value="1"/>
</dbReference>
<evidence type="ECO:0000256" key="2">
    <source>
        <dbReference type="ARBA" id="ARBA00011738"/>
    </source>
</evidence>
<dbReference type="PANTHER" id="PTHR11571:SF141">
    <property type="entry name" value="GLUTATHIONE S-TRANSFERASE"/>
    <property type="match status" value="1"/>
</dbReference>
<name>A0AAV5VC66_9BILA</name>
<comment type="function">
    <text evidence="4">Conjugation of reduced glutathione to a wide number of exogenous and endogenous hydrophobic electrophiles.</text>
</comment>
<reference evidence="7" key="1">
    <citation type="submission" date="2023-10" db="EMBL/GenBank/DDBJ databases">
        <title>Genome assembly of Pristionchus species.</title>
        <authorList>
            <person name="Yoshida K."/>
            <person name="Sommer R.J."/>
        </authorList>
    </citation>
    <scope>NUCLEOTIDE SEQUENCE</scope>
    <source>
        <strain evidence="7">RS5133</strain>
    </source>
</reference>
<comment type="caution">
    <text evidence="7">The sequence shown here is derived from an EMBL/GenBank/DDBJ whole genome shotgun (WGS) entry which is preliminary data.</text>
</comment>
<dbReference type="FunFam" id="3.40.30.10:FF:000168">
    <property type="entry name" value="Glutathione S-transferase 2"/>
    <property type="match status" value="1"/>
</dbReference>
<dbReference type="EC" id="2.5.1.18" evidence="4"/>
<comment type="subunit">
    <text evidence="2 4">Homodimer.</text>
</comment>
<keyword evidence="8" id="KW-1185">Reference proteome</keyword>
<dbReference type="InterPro" id="IPR004045">
    <property type="entry name" value="Glutathione_S-Trfase_N"/>
</dbReference>
<evidence type="ECO:0000259" key="6">
    <source>
        <dbReference type="PROSITE" id="PS50405"/>
    </source>
</evidence>
<keyword evidence="3 4" id="KW-0808">Transferase</keyword>
<evidence type="ECO:0000313" key="8">
    <source>
        <dbReference type="Proteomes" id="UP001432322"/>
    </source>
</evidence>
<dbReference type="PANTHER" id="PTHR11571">
    <property type="entry name" value="GLUTATHIONE S-TRANSFERASE"/>
    <property type="match status" value="1"/>
</dbReference>
<dbReference type="Pfam" id="PF14497">
    <property type="entry name" value="GST_C_3"/>
    <property type="match status" value="1"/>
</dbReference>
<evidence type="ECO:0000256" key="1">
    <source>
        <dbReference type="ARBA" id="ARBA00007297"/>
    </source>
</evidence>
<dbReference type="AlphaFoldDB" id="A0AAV5VC66"/>
<dbReference type="SUPFAM" id="SSF52833">
    <property type="entry name" value="Thioredoxin-like"/>
    <property type="match status" value="1"/>
</dbReference>
<dbReference type="PROSITE" id="PS50404">
    <property type="entry name" value="GST_NTER"/>
    <property type="match status" value="1"/>
</dbReference>
<dbReference type="PROSITE" id="PS50405">
    <property type="entry name" value="GST_CTER"/>
    <property type="match status" value="1"/>
</dbReference>
<dbReference type="GO" id="GO:0004364">
    <property type="term" value="F:glutathione transferase activity"/>
    <property type="evidence" value="ECO:0007669"/>
    <property type="project" value="UniProtKB-UniRule"/>
</dbReference>
<evidence type="ECO:0000259" key="5">
    <source>
        <dbReference type="PROSITE" id="PS50404"/>
    </source>
</evidence>
<dbReference type="SFLD" id="SFLDG00363">
    <property type="entry name" value="AMPS_(cytGST):_Alpha-__Mu-__Pi"/>
    <property type="match status" value="1"/>
</dbReference>
<dbReference type="InterPro" id="IPR036282">
    <property type="entry name" value="Glutathione-S-Trfase_C_sf"/>
</dbReference>
<feature type="domain" description="GST C-terminal" evidence="6">
    <location>
        <begin position="90"/>
        <end position="214"/>
    </location>
</feature>
<evidence type="ECO:0000313" key="7">
    <source>
        <dbReference type="EMBL" id="GMT16135.1"/>
    </source>
</evidence>
<proteinExistence type="inferred from homology"/>
<dbReference type="InterPro" id="IPR010987">
    <property type="entry name" value="Glutathione-S-Trfase_C-like"/>
</dbReference>
<gene>
    <name evidence="7" type="ORF">PFISCL1PPCAC_7432</name>
</gene>
<feature type="domain" description="GST N-terminal" evidence="5">
    <location>
        <begin position="10"/>
        <end position="88"/>
    </location>
</feature>
<dbReference type="Gene3D" id="1.20.1050.10">
    <property type="match status" value="1"/>
</dbReference>
<evidence type="ECO:0000256" key="4">
    <source>
        <dbReference type="RuleBase" id="RU368105"/>
    </source>
</evidence>
<protein>
    <recommendedName>
        <fullName evidence="4">Glutathione S-transferase</fullName>
        <ecNumber evidence="4">2.5.1.18</ecNumber>
    </recommendedName>
    <alternativeName>
        <fullName evidence="4">GST class-pi</fullName>
    </alternativeName>
</protein>
<dbReference type="InterPro" id="IPR003082">
    <property type="entry name" value="GST_pi"/>
</dbReference>
<dbReference type="SFLD" id="SFLDG01205">
    <property type="entry name" value="AMPS.1"/>
    <property type="match status" value="1"/>
</dbReference>
<comment type="similarity">
    <text evidence="1 4">Belongs to the GST superfamily. Pi family.</text>
</comment>
<dbReference type="InterPro" id="IPR004046">
    <property type="entry name" value="GST_C"/>
</dbReference>